<evidence type="ECO:0000313" key="4">
    <source>
        <dbReference type="EMBL" id="MEM5948452.1"/>
    </source>
</evidence>
<sequence>MHLMEEIKNRVSIRKFLPEPIEKDTVLRILEAGRLAPSAKNRQAWRFIAIQKDTMRKKIQEAAYNQEYVGAAPLIIAGCTTNIEYKMPNGQLSYPIDISIAMTQMMLQAVHEGLGTCIVTSFDEEQIKYYLTVPYSMRVVALLLVGHPAETPIRPDRYPLERISSFDHW</sequence>
<evidence type="ECO:0000256" key="1">
    <source>
        <dbReference type="ARBA" id="ARBA00007118"/>
    </source>
</evidence>
<dbReference type="InterPro" id="IPR029479">
    <property type="entry name" value="Nitroreductase"/>
</dbReference>
<dbReference type="PANTHER" id="PTHR43673">
    <property type="entry name" value="NAD(P)H NITROREDUCTASE YDGI-RELATED"/>
    <property type="match status" value="1"/>
</dbReference>
<evidence type="ECO:0000259" key="3">
    <source>
        <dbReference type="Pfam" id="PF00881"/>
    </source>
</evidence>
<comment type="similarity">
    <text evidence="1">Belongs to the nitroreductase family.</text>
</comment>
<accession>A0ABU9UE79</accession>
<dbReference type="EMBL" id="JBCHKQ010000003">
    <property type="protein sequence ID" value="MEM5948452.1"/>
    <property type="molecule type" value="Genomic_DNA"/>
</dbReference>
<organism evidence="4 5">
    <name type="scientific">Rarispira pelagica</name>
    <dbReference type="NCBI Taxonomy" id="3141764"/>
    <lineage>
        <taxon>Bacteria</taxon>
        <taxon>Pseudomonadati</taxon>
        <taxon>Spirochaetota</taxon>
        <taxon>Spirochaetia</taxon>
        <taxon>Winmispirales</taxon>
        <taxon>Winmispiraceae</taxon>
        <taxon>Rarispira</taxon>
    </lineage>
</organism>
<dbReference type="PANTHER" id="PTHR43673:SF10">
    <property type="entry name" value="NADH DEHYDROGENASE_NAD(P)H NITROREDUCTASE XCC3605-RELATED"/>
    <property type="match status" value="1"/>
</dbReference>
<comment type="caution">
    <text evidence="4">The sequence shown here is derived from an EMBL/GenBank/DDBJ whole genome shotgun (WGS) entry which is preliminary data.</text>
</comment>
<evidence type="ECO:0000256" key="2">
    <source>
        <dbReference type="ARBA" id="ARBA00023002"/>
    </source>
</evidence>
<name>A0ABU9UE79_9SPIR</name>
<dbReference type="Pfam" id="PF00881">
    <property type="entry name" value="Nitroreductase"/>
    <property type="match status" value="1"/>
</dbReference>
<reference evidence="4 5" key="1">
    <citation type="submission" date="2024-03" db="EMBL/GenBank/DDBJ databases">
        <title>Ignisphaera cupida sp. nov., a hyperthermophilic hydrolytic archaeon from a hot spring of Kamchatka, and proposal of Ignisphaeraceae fam. nov.</title>
        <authorList>
            <person name="Podosokorskaya O.A."/>
            <person name="Elcheninov A.G."/>
            <person name="Maltseva A.I."/>
            <person name="Zayulina K.S."/>
            <person name="Novikov A."/>
            <person name="Merkel A.Y."/>
        </authorList>
    </citation>
    <scope>NUCLEOTIDE SEQUENCE [LARGE SCALE GENOMIC DNA]</scope>
    <source>
        <strain evidence="4 5">38H-sp</strain>
    </source>
</reference>
<gene>
    <name evidence="4" type="ORF">WKV44_07830</name>
</gene>
<evidence type="ECO:0000313" key="5">
    <source>
        <dbReference type="Proteomes" id="UP001466331"/>
    </source>
</evidence>
<dbReference type="InterPro" id="IPR000415">
    <property type="entry name" value="Nitroreductase-like"/>
</dbReference>
<dbReference type="SUPFAM" id="SSF55469">
    <property type="entry name" value="FMN-dependent nitroreductase-like"/>
    <property type="match status" value="1"/>
</dbReference>
<dbReference type="Gene3D" id="3.40.109.10">
    <property type="entry name" value="NADH Oxidase"/>
    <property type="match status" value="1"/>
</dbReference>
<proteinExistence type="inferred from homology"/>
<dbReference type="Proteomes" id="UP001466331">
    <property type="component" value="Unassembled WGS sequence"/>
</dbReference>
<keyword evidence="5" id="KW-1185">Reference proteome</keyword>
<feature type="domain" description="Nitroreductase" evidence="3">
    <location>
        <begin position="7"/>
        <end position="67"/>
    </location>
</feature>
<protein>
    <submittedName>
        <fullName evidence="4">Nitroreductase family protein</fullName>
    </submittedName>
</protein>
<keyword evidence="2" id="KW-0560">Oxidoreductase</keyword>
<dbReference type="RefSeq" id="WP_420069898.1">
    <property type="nucleotide sequence ID" value="NZ_JBCHKQ010000003.1"/>
</dbReference>